<evidence type="ECO:0000313" key="3">
    <source>
        <dbReference type="Proteomes" id="UP001239795"/>
    </source>
</evidence>
<feature type="region of interest" description="Disordered" evidence="1">
    <location>
        <begin position="47"/>
        <end position="66"/>
    </location>
</feature>
<dbReference type="Proteomes" id="UP001239795">
    <property type="component" value="Unassembled WGS sequence"/>
</dbReference>
<gene>
    <name evidence="2" type="ORF">CMEL01_03014</name>
</gene>
<dbReference type="EMBL" id="MLGG01000013">
    <property type="protein sequence ID" value="KAK1460015.1"/>
    <property type="molecule type" value="Genomic_DNA"/>
</dbReference>
<sequence length="66" mass="7055">MGTPASWNGVERPFSLGSSKLVECRQVVWYDYSVNAVATLLARSELEESAGAKVPATPGLRSNSVN</sequence>
<organism evidence="2 3">
    <name type="scientific">Colletotrichum melonis</name>
    <dbReference type="NCBI Taxonomy" id="1209925"/>
    <lineage>
        <taxon>Eukaryota</taxon>
        <taxon>Fungi</taxon>
        <taxon>Dikarya</taxon>
        <taxon>Ascomycota</taxon>
        <taxon>Pezizomycotina</taxon>
        <taxon>Sordariomycetes</taxon>
        <taxon>Hypocreomycetidae</taxon>
        <taxon>Glomerellales</taxon>
        <taxon>Glomerellaceae</taxon>
        <taxon>Colletotrichum</taxon>
        <taxon>Colletotrichum acutatum species complex</taxon>
    </lineage>
</organism>
<keyword evidence="3" id="KW-1185">Reference proteome</keyword>
<reference evidence="2 3" key="1">
    <citation type="submission" date="2016-10" db="EMBL/GenBank/DDBJ databases">
        <title>The genome sequence of Colletotrichum fioriniae PJ7.</title>
        <authorList>
            <person name="Baroncelli R."/>
        </authorList>
    </citation>
    <scope>NUCLEOTIDE SEQUENCE [LARGE SCALE GENOMIC DNA]</scope>
    <source>
        <strain evidence="2">Col 31</strain>
    </source>
</reference>
<comment type="caution">
    <text evidence="2">The sequence shown here is derived from an EMBL/GenBank/DDBJ whole genome shotgun (WGS) entry which is preliminary data.</text>
</comment>
<evidence type="ECO:0000313" key="2">
    <source>
        <dbReference type="EMBL" id="KAK1460015.1"/>
    </source>
</evidence>
<name>A0AAI9XTM2_9PEZI</name>
<protein>
    <submittedName>
        <fullName evidence="2">Uncharacterized protein</fullName>
    </submittedName>
</protein>
<accession>A0AAI9XTM2</accession>
<proteinExistence type="predicted"/>
<dbReference type="AlphaFoldDB" id="A0AAI9XTM2"/>
<evidence type="ECO:0000256" key="1">
    <source>
        <dbReference type="SAM" id="MobiDB-lite"/>
    </source>
</evidence>